<dbReference type="Pfam" id="PF02230">
    <property type="entry name" value="Abhydrolase_2"/>
    <property type="match status" value="1"/>
</dbReference>
<dbReference type="PANTHER" id="PTHR10655:SF17">
    <property type="entry name" value="LYSOPHOSPHOLIPASE-LIKE PROTEIN 1"/>
    <property type="match status" value="1"/>
</dbReference>
<evidence type="ECO:0000256" key="2">
    <source>
        <dbReference type="ARBA" id="ARBA00022801"/>
    </source>
</evidence>
<dbReference type="GO" id="GO:0016787">
    <property type="term" value="F:hydrolase activity"/>
    <property type="evidence" value="ECO:0007669"/>
    <property type="project" value="UniProtKB-KW"/>
</dbReference>
<dbReference type="SUPFAM" id="SSF53474">
    <property type="entry name" value="alpha/beta-Hydrolases"/>
    <property type="match status" value="1"/>
</dbReference>
<evidence type="ECO:0000313" key="5">
    <source>
        <dbReference type="Proteomes" id="UP001219037"/>
    </source>
</evidence>
<sequence>MTQLLFSADPDQRDDTHLVLVLHGYGSNERRIADQCFSMLPEGTTGLAIRGGFPIGDDEWGWFLLDYFLADDFAEVIAAAHRVFDVLDSEEVTAHRYRSVSLLGHSQGMAMATTLARLRPEAFRCVVGLSGFVLSNPLLASLDGTEDIRHPYFWGRDVDDLVINPDAITFTTGWLDQWTQLTARTYPGMGHTIGEEMGLDVSIFLRHHLLTLES</sequence>
<comment type="similarity">
    <text evidence="1">Belongs to the AB hydrolase superfamily. AB hydrolase 2 family.</text>
</comment>
<organism evidence="4 5">
    <name type="scientific">Citricoccus muralis</name>
    <dbReference type="NCBI Taxonomy" id="169134"/>
    <lineage>
        <taxon>Bacteria</taxon>
        <taxon>Bacillati</taxon>
        <taxon>Actinomycetota</taxon>
        <taxon>Actinomycetes</taxon>
        <taxon>Micrococcales</taxon>
        <taxon>Micrococcaceae</taxon>
        <taxon>Citricoccus</taxon>
    </lineage>
</organism>
<dbReference type="InterPro" id="IPR003140">
    <property type="entry name" value="PLipase/COase/thioEstase"/>
</dbReference>
<evidence type="ECO:0000313" key="4">
    <source>
        <dbReference type="EMBL" id="WFP16840.1"/>
    </source>
</evidence>
<dbReference type="Proteomes" id="UP001219037">
    <property type="component" value="Chromosome"/>
</dbReference>
<dbReference type="PANTHER" id="PTHR10655">
    <property type="entry name" value="LYSOPHOSPHOLIPASE-RELATED"/>
    <property type="match status" value="1"/>
</dbReference>
<keyword evidence="2 4" id="KW-0378">Hydrolase</keyword>
<dbReference type="EMBL" id="CP121252">
    <property type="protein sequence ID" value="WFP16840.1"/>
    <property type="molecule type" value="Genomic_DNA"/>
</dbReference>
<dbReference type="InterPro" id="IPR029058">
    <property type="entry name" value="AB_hydrolase_fold"/>
</dbReference>
<feature type="domain" description="Phospholipase/carboxylesterase/thioesterase" evidence="3">
    <location>
        <begin position="13"/>
        <end position="208"/>
    </location>
</feature>
<proteinExistence type="inferred from homology"/>
<dbReference type="Gene3D" id="3.40.50.1820">
    <property type="entry name" value="alpha/beta hydrolase"/>
    <property type="match status" value="1"/>
</dbReference>
<name>A0ABY8H813_9MICC</name>
<keyword evidence="5" id="KW-1185">Reference proteome</keyword>
<protein>
    <submittedName>
        <fullName evidence="4">Alpha/beta hydrolase-fold protein</fullName>
    </submittedName>
</protein>
<evidence type="ECO:0000256" key="1">
    <source>
        <dbReference type="ARBA" id="ARBA00006499"/>
    </source>
</evidence>
<reference evidence="4 5" key="1">
    <citation type="submission" date="2023-04" db="EMBL/GenBank/DDBJ databases">
        <title>Funneling lignin-derived compounds into biodiesel using alkali-halophilic Citricoccus sp. P2.</title>
        <authorList>
            <person name="Luo C.-B."/>
        </authorList>
    </citation>
    <scope>NUCLEOTIDE SEQUENCE [LARGE SCALE GENOMIC DNA]</scope>
    <source>
        <strain evidence="4 5">P2</strain>
    </source>
</reference>
<dbReference type="RefSeq" id="WP_278157942.1">
    <property type="nucleotide sequence ID" value="NZ_CP121252.1"/>
</dbReference>
<dbReference type="InterPro" id="IPR050565">
    <property type="entry name" value="LYPA1-2/EST-like"/>
</dbReference>
<evidence type="ECO:0000259" key="3">
    <source>
        <dbReference type="Pfam" id="PF02230"/>
    </source>
</evidence>
<gene>
    <name evidence="4" type="ORF">P8192_01545</name>
</gene>
<accession>A0ABY8H813</accession>